<sequence length="70" mass="8057">MRNGKFMMDMQMRKYKAVHQRKARIETQPEREATMQAEWKRLAKLAETEAAEAEACKQLANGATNEAITD</sequence>
<dbReference type="AlphaFoldDB" id="B4K096"/>
<evidence type="ECO:0000313" key="2">
    <source>
        <dbReference type="Proteomes" id="UP000001070"/>
    </source>
</evidence>
<dbReference type="HOGENOM" id="CLU_2760443_0_0_1"/>
<gene>
    <name evidence="1" type="primary">Dgri\GH11761</name>
    <name evidence="1" type="ORF">Dgri_GH11761</name>
</gene>
<keyword evidence="2" id="KW-1185">Reference proteome</keyword>
<dbReference type="Proteomes" id="UP000001070">
    <property type="component" value="Unassembled WGS sequence"/>
</dbReference>
<dbReference type="EMBL" id="CH916402">
    <property type="protein sequence ID" value="EDV94222.1"/>
    <property type="molecule type" value="Genomic_DNA"/>
</dbReference>
<reference evidence="1 2" key="1">
    <citation type="journal article" date="2007" name="Nature">
        <title>Evolution of genes and genomes on the Drosophila phylogeny.</title>
        <authorList>
            <consortium name="Drosophila 12 Genomes Consortium"/>
            <person name="Clark A.G."/>
            <person name="Eisen M.B."/>
            <person name="Smith D.R."/>
            <person name="Bergman C.M."/>
            <person name="Oliver B."/>
            <person name="Markow T.A."/>
            <person name="Kaufman T.C."/>
            <person name="Kellis M."/>
            <person name="Gelbart W."/>
            <person name="Iyer V.N."/>
            <person name="Pollard D.A."/>
            <person name="Sackton T.B."/>
            <person name="Larracuente A.M."/>
            <person name="Singh N.D."/>
            <person name="Abad J.P."/>
            <person name="Abt D.N."/>
            <person name="Adryan B."/>
            <person name="Aguade M."/>
            <person name="Akashi H."/>
            <person name="Anderson W.W."/>
            <person name="Aquadro C.F."/>
            <person name="Ardell D.H."/>
            <person name="Arguello R."/>
            <person name="Artieri C.G."/>
            <person name="Barbash D.A."/>
            <person name="Barker D."/>
            <person name="Barsanti P."/>
            <person name="Batterham P."/>
            <person name="Batzoglou S."/>
            <person name="Begun D."/>
            <person name="Bhutkar A."/>
            <person name="Blanco E."/>
            <person name="Bosak S.A."/>
            <person name="Bradley R.K."/>
            <person name="Brand A.D."/>
            <person name="Brent M.R."/>
            <person name="Brooks A.N."/>
            <person name="Brown R.H."/>
            <person name="Butlin R.K."/>
            <person name="Caggese C."/>
            <person name="Calvi B.R."/>
            <person name="Bernardo de Carvalho A."/>
            <person name="Caspi A."/>
            <person name="Castrezana S."/>
            <person name="Celniker S.E."/>
            <person name="Chang J.L."/>
            <person name="Chapple C."/>
            <person name="Chatterji S."/>
            <person name="Chinwalla A."/>
            <person name="Civetta A."/>
            <person name="Clifton S.W."/>
            <person name="Comeron J.M."/>
            <person name="Costello J.C."/>
            <person name="Coyne J.A."/>
            <person name="Daub J."/>
            <person name="David R.G."/>
            <person name="Delcher A.L."/>
            <person name="Delehaunty K."/>
            <person name="Do C.B."/>
            <person name="Ebling H."/>
            <person name="Edwards K."/>
            <person name="Eickbush T."/>
            <person name="Evans J.D."/>
            <person name="Filipski A."/>
            <person name="Findeiss S."/>
            <person name="Freyhult E."/>
            <person name="Fulton L."/>
            <person name="Fulton R."/>
            <person name="Garcia A.C."/>
            <person name="Gardiner A."/>
            <person name="Garfield D.A."/>
            <person name="Garvin B.E."/>
            <person name="Gibson G."/>
            <person name="Gilbert D."/>
            <person name="Gnerre S."/>
            <person name="Godfrey J."/>
            <person name="Good R."/>
            <person name="Gotea V."/>
            <person name="Gravely B."/>
            <person name="Greenberg A.J."/>
            <person name="Griffiths-Jones S."/>
            <person name="Gross S."/>
            <person name="Guigo R."/>
            <person name="Gustafson E.A."/>
            <person name="Haerty W."/>
            <person name="Hahn M.W."/>
            <person name="Halligan D.L."/>
            <person name="Halpern A.L."/>
            <person name="Halter G.M."/>
            <person name="Han M.V."/>
            <person name="Heger A."/>
            <person name="Hillier L."/>
            <person name="Hinrichs A.S."/>
            <person name="Holmes I."/>
            <person name="Hoskins R.A."/>
            <person name="Hubisz M.J."/>
            <person name="Hultmark D."/>
            <person name="Huntley M.A."/>
            <person name="Jaffe D.B."/>
            <person name="Jagadeeshan S."/>
            <person name="Jeck W.R."/>
            <person name="Johnson J."/>
            <person name="Jones C.D."/>
            <person name="Jordan W.C."/>
            <person name="Karpen G.H."/>
            <person name="Kataoka E."/>
            <person name="Keightley P.D."/>
            <person name="Kheradpour P."/>
            <person name="Kirkness E.F."/>
            <person name="Koerich L.B."/>
            <person name="Kristiansen K."/>
            <person name="Kudrna D."/>
            <person name="Kulathinal R.J."/>
            <person name="Kumar S."/>
            <person name="Kwok R."/>
            <person name="Lander E."/>
            <person name="Langley C.H."/>
            <person name="Lapoint R."/>
            <person name="Lazzaro B.P."/>
            <person name="Lee S.J."/>
            <person name="Levesque L."/>
            <person name="Li R."/>
            <person name="Lin C.F."/>
            <person name="Lin M.F."/>
            <person name="Lindblad-Toh K."/>
            <person name="Llopart A."/>
            <person name="Long M."/>
            <person name="Low L."/>
            <person name="Lozovsky E."/>
            <person name="Lu J."/>
            <person name="Luo M."/>
            <person name="Machado C.A."/>
            <person name="Makalowski W."/>
            <person name="Marzo M."/>
            <person name="Matsuda M."/>
            <person name="Matzkin L."/>
            <person name="McAllister B."/>
            <person name="McBride C.S."/>
            <person name="McKernan B."/>
            <person name="McKernan K."/>
            <person name="Mendez-Lago M."/>
            <person name="Minx P."/>
            <person name="Mollenhauer M.U."/>
            <person name="Montooth K."/>
            <person name="Mount S.M."/>
            <person name="Mu X."/>
            <person name="Myers E."/>
            <person name="Negre B."/>
            <person name="Newfeld S."/>
            <person name="Nielsen R."/>
            <person name="Noor M.A."/>
            <person name="O'Grady P."/>
            <person name="Pachter L."/>
            <person name="Papaceit M."/>
            <person name="Parisi M.J."/>
            <person name="Parisi M."/>
            <person name="Parts L."/>
            <person name="Pedersen J.S."/>
            <person name="Pesole G."/>
            <person name="Phillippy A.M."/>
            <person name="Ponting C.P."/>
            <person name="Pop M."/>
            <person name="Porcelli D."/>
            <person name="Powell J.R."/>
            <person name="Prohaska S."/>
            <person name="Pruitt K."/>
            <person name="Puig M."/>
            <person name="Quesneville H."/>
            <person name="Ram K.R."/>
            <person name="Rand D."/>
            <person name="Rasmussen M.D."/>
            <person name="Reed L.K."/>
            <person name="Reenan R."/>
            <person name="Reily A."/>
            <person name="Remington K.A."/>
            <person name="Rieger T.T."/>
            <person name="Ritchie M.G."/>
            <person name="Robin C."/>
            <person name="Rogers Y.H."/>
            <person name="Rohde C."/>
            <person name="Rozas J."/>
            <person name="Rubenfield M.J."/>
            <person name="Ruiz A."/>
            <person name="Russo S."/>
            <person name="Salzberg S.L."/>
            <person name="Sanchez-Gracia A."/>
            <person name="Saranga D.J."/>
            <person name="Sato H."/>
            <person name="Schaeffer S.W."/>
            <person name="Schatz M.C."/>
            <person name="Schlenke T."/>
            <person name="Schwartz R."/>
            <person name="Segarra C."/>
            <person name="Singh R.S."/>
            <person name="Sirot L."/>
            <person name="Sirota M."/>
            <person name="Sisneros N.B."/>
            <person name="Smith C.D."/>
            <person name="Smith T.F."/>
            <person name="Spieth J."/>
            <person name="Stage D.E."/>
            <person name="Stark A."/>
            <person name="Stephan W."/>
            <person name="Strausberg R.L."/>
            <person name="Strempel S."/>
            <person name="Sturgill D."/>
            <person name="Sutton G."/>
            <person name="Sutton G.G."/>
            <person name="Tao W."/>
            <person name="Teichmann S."/>
            <person name="Tobari Y.N."/>
            <person name="Tomimura Y."/>
            <person name="Tsolas J.M."/>
            <person name="Valente V.L."/>
            <person name="Venter E."/>
            <person name="Venter J.C."/>
            <person name="Vicario S."/>
            <person name="Vieira F.G."/>
            <person name="Vilella A.J."/>
            <person name="Villasante A."/>
            <person name="Walenz B."/>
            <person name="Wang J."/>
            <person name="Wasserman M."/>
            <person name="Watts T."/>
            <person name="Wilson D."/>
            <person name="Wilson R.K."/>
            <person name="Wing R.A."/>
            <person name="Wolfner M.F."/>
            <person name="Wong A."/>
            <person name="Wong G.K."/>
            <person name="Wu C.I."/>
            <person name="Wu G."/>
            <person name="Yamamoto D."/>
            <person name="Yang H.P."/>
            <person name="Yang S.P."/>
            <person name="Yorke J.A."/>
            <person name="Yoshida K."/>
            <person name="Zdobnov E."/>
            <person name="Zhang P."/>
            <person name="Zhang Y."/>
            <person name="Zimin A.V."/>
            <person name="Baldwin J."/>
            <person name="Abdouelleil A."/>
            <person name="Abdulkadir J."/>
            <person name="Abebe A."/>
            <person name="Abera B."/>
            <person name="Abreu J."/>
            <person name="Acer S.C."/>
            <person name="Aftuck L."/>
            <person name="Alexander A."/>
            <person name="An P."/>
            <person name="Anderson E."/>
            <person name="Anderson S."/>
            <person name="Arachi H."/>
            <person name="Azer M."/>
            <person name="Bachantsang P."/>
            <person name="Barry A."/>
            <person name="Bayul T."/>
            <person name="Berlin A."/>
            <person name="Bessette D."/>
            <person name="Bloom T."/>
            <person name="Blye J."/>
            <person name="Boguslavskiy L."/>
            <person name="Bonnet C."/>
            <person name="Boukhgalter B."/>
            <person name="Bourzgui I."/>
            <person name="Brown A."/>
            <person name="Cahill P."/>
            <person name="Channer S."/>
            <person name="Cheshatsang Y."/>
            <person name="Chuda L."/>
            <person name="Citroen M."/>
            <person name="Collymore A."/>
            <person name="Cooke P."/>
            <person name="Costello M."/>
            <person name="D'Aco K."/>
            <person name="Daza R."/>
            <person name="De Haan G."/>
            <person name="DeGray S."/>
            <person name="DeMaso C."/>
            <person name="Dhargay N."/>
            <person name="Dooley K."/>
            <person name="Dooley E."/>
            <person name="Doricent M."/>
            <person name="Dorje P."/>
            <person name="Dorjee K."/>
            <person name="Dupes A."/>
            <person name="Elong R."/>
            <person name="Falk J."/>
            <person name="Farina A."/>
            <person name="Faro S."/>
            <person name="Ferguson D."/>
            <person name="Fisher S."/>
            <person name="Foley C.D."/>
            <person name="Franke A."/>
            <person name="Friedrich D."/>
            <person name="Gadbois L."/>
            <person name="Gearin G."/>
            <person name="Gearin C.R."/>
            <person name="Giannoukos G."/>
            <person name="Goode T."/>
            <person name="Graham J."/>
            <person name="Grandbois E."/>
            <person name="Grewal S."/>
            <person name="Gyaltsen K."/>
            <person name="Hafez N."/>
            <person name="Hagos B."/>
            <person name="Hall J."/>
            <person name="Henson C."/>
            <person name="Hollinger A."/>
            <person name="Honan T."/>
            <person name="Huard M.D."/>
            <person name="Hughes L."/>
            <person name="Hurhula B."/>
            <person name="Husby M.E."/>
            <person name="Kamat A."/>
            <person name="Kanga B."/>
            <person name="Kashin S."/>
            <person name="Khazanovich D."/>
            <person name="Kisner P."/>
            <person name="Lance K."/>
            <person name="Lara M."/>
            <person name="Lee W."/>
            <person name="Lennon N."/>
            <person name="Letendre F."/>
            <person name="LeVine R."/>
            <person name="Lipovsky A."/>
            <person name="Liu X."/>
            <person name="Liu J."/>
            <person name="Liu S."/>
            <person name="Lokyitsang T."/>
            <person name="Lokyitsang Y."/>
            <person name="Lubonja R."/>
            <person name="Lui A."/>
            <person name="MacDonald P."/>
            <person name="Magnisalis V."/>
            <person name="Maru K."/>
            <person name="Matthews C."/>
            <person name="McCusker W."/>
            <person name="McDonough S."/>
            <person name="Mehta T."/>
            <person name="Meldrim J."/>
            <person name="Meneus L."/>
            <person name="Mihai O."/>
            <person name="Mihalev A."/>
            <person name="Mihova T."/>
            <person name="Mittelman R."/>
            <person name="Mlenga V."/>
            <person name="Montmayeur A."/>
            <person name="Mulrain L."/>
            <person name="Navidi A."/>
            <person name="Naylor J."/>
            <person name="Negash T."/>
            <person name="Nguyen T."/>
            <person name="Nguyen N."/>
            <person name="Nicol R."/>
            <person name="Norbu C."/>
            <person name="Norbu N."/>
            <person name="Novod N."/>
            <person name="O'Neill B."/>
            <person name="Osman S."/>
            <person name="Markiewicz E."/>
            <person name="Oyono O.L."/>
            <person name="Patti C."/>
            <person name="Phunkhang P."/>
            <person name="Pierre F."/>
            <person name="Priest M."/>
            <person name="Raghuraman S."/>
            <person name="Rege F."/>
            <person name="Reyes R."/>
            <person name="Rise C."/>
            <person name="Rogov P."/>
            <person name="Ross K."/>
            <person name="Ryan E."/>
            <person name="Settipalli S."/>
            <person name="Shea T."/>
            <person name="Sherpa N."/>
            <person name="Shi L."/>
            <person name="Shih D."/>
            <person name="Sparrow T."/>
            <person name="Spaulding J."/>
            <person name="Stalker J."/>
            <person name="Stange-Thomann N."/>
            <person name="Stavropoulos S."/>
            <person name="Stone C."/>
            <person name="Strader C."/>
            <person name="Tesfaye S."/>
            <person name="Thomson T."/>
            <person name="Thoulutsang Y."/>
            <person name="Thoulutsang D."/>
            <person name="Topham K."/>
            <person name="Topping I."/>
            <person name="Tsamla T."/>
            <person name="Vassiliev H."/>
            <person name="Vo A."/>
            <person name="Wangchuk T."/>
            <person name="Wangdi T."/>
            <person name="Weiand M."/>
            <person name="Wilkinson J."/>
            <person name="Wilson A."/>
            <person name="Yadav S."/>
            <person name="Young G."/>
            <person name="Yu Q."/>
            <person name="Zembek L."/>
            <person name="Zhong D."/>
            <person name="Zimmer A."/>
            <person name="Zwirko Z."/>
            <person name="Jaffe D.B."/>
            <person name="Alvarez P."/>
            <person name="Brockman W."/>
            <person name="Butler J."/>
            <person name="Chin C."/>
            <person name="Gnerre S."/>
            <person name="Grabherr M."/>
            <person name="Kleber M."/>
            <person name="Mauceli E."/>
            <person name="MacCallum I."/>
        </authorList>
    </citation>
    <scope>NUCLEOTIDE SEQUENCE [LARGE SCALE GENOMIC DNA]</scope>
    <source>
        <strain evidence="2">Tucson 15287-2541.00</strain>
    </source>
</reference>
<protein>
    <submittedName>
        <fullName evidence="1">GH11761</fullName>
    </submittedName>
</protein>
<organism evidence="2">
    <name type="scientific">Drosophila grimshawi</name>
    <name type="common">Hawaiian fruit fly</name>
    <name type="synonym">Idiomyia grimshawi</name>
    <dbReference type="NCBI Taxonomy" id="7222"/>
    <lineage>
        <taxon>Eukaryota</taxon>
        <taxon>Metazoa</taxon>
        <taxon>Ecdysozoa</taxon>
        <taxon>Arthropoda</taxon>
        <taxon>Hexapoda</taxon>
        <taxon>Insecta</taxon>
        <taxon>Pterygota</taxon>
        <taxon>Neoptera</taxon>
        <taxon>Endopterygota</taxon>
        <taxon>Diptera</taxon>
        <taxon>Brachycera</taxon>
        <taxon>Muscomorpha</taxon>
        <taxon>Ephydroidea</taxon>
        <taxon>Drosophilidae</taxon>
        <taxon>Drosophila</taxon>
        <taxon>Hawaiian Drosophila</taxon>
    </lineage>
</organism>
<accession>B4K096</accession>
<evidence type="ECO:0000313" key="1">
    <source>
        <dbReference type="EMBL" id="EDV94222.1"/>
    </source>
</evidence>
<name>B4K096_DROGR</name>
<dbReference type="InParanoid" id="B4K096"/>
<proteinExistence type="predicted"/>